<gene>
    <name evidence="1" type="ORF">SAMN06265373_108157</name>
</gene>
<keyword evidence="2" id="KW-1185">Reference proteome</keyword>
<dbReference type="Proteomes" id="UP001157961">
    <property type="component" value="Unassembled WGS sequence"/>
</dbReference>
<proteinExistence type="predicted"/>
<evidence type="ECO:0000313" key="2">
    <source>
        <dbReference type="Proteomes" id="UP001157961"/>
    </source>
</evidence>
<organism evidence="1 2">
    <name type="scientific">Shimia sagamensis</name>
    <dbReference type="NCBI Taxonomy" id="1566352"/>
    <lineage>
        <taxon>Bacteria</taxon>
        <taxon>Pseudomonadati</taxon>
        <taxon>Pseudomonadota</taxon>
        <taxon>Alphaproteobacteria</taxon>
        <taxon>Rhodobacterales</taxon>
        <taxon>Roseobacteraceae</taxon>
    </lineage>
</organism>
<name>A0ABY1PDT5_9RHOB</name>
<sequence>METQTIHIDSGAVPRCHVCNFLDIAIGLIAGVSLMSKHKTQMAPLAATIMLGHSMELLAKAYLLIQGDVTVDQLKGWGPKNENNKVRYGHNIKNMWRAETPLFDQAEELWFREYRSHYETRDDCMEAFERIFNLAAEHHEAPYSGRYGGKNRYPAHEKLAPILSEILEHISKSH</sequence>
<reference evidence="1 2" key="1">
    <citation type="submission" date="2017-05" db="EMBL/GenBank/DDBJ databases">
        <authorList>
            <person name="Varghese N."/>
            <person name="Submissions S."/>
        </authorList>
    </citation>
    <scope>NUCLEOTIDE SEQUENCE [LARGE SCALE GENOMIC DNA]</scope>
    <source>
        <strain evidence="1 2">DSM 29734</strain>
    </source>
</reference>
<accession>A0ABY1PDT5</accession>
<evidence type="ECO:0000313" key="1">
    <source>
        <dbReference type="EMBL" id="SMP32282.1"/>
    </source>
</evidence>
<comment type="caution">
    <text evidence="1">The sequence shown here is derived from an EMBL/GenBank/DDBJ whole genome shotgun (WGS) entry which is preliminary data.</text>
</comment>
<dbReference type="EMBL" id="FXTY01000008">
    <property type="protein sequence ID" value="SMP32282.1"/>
    <property type="molecule type" value="Genomic_DNA"/>
</dbReference>
<protein>
    <submittedName>
        <fullName evidence="1">Uncharacterized protein</fullName>
    </submittedName>
</protein>